<dbReference type="GO" id="GO:0003676">
    <property type="term" value="F:nucleic acid binding"/>
    <property type="evidence" value="ECO:0007669"/>
    <property type="project" value="InterPro"/>
</dbReference>
<sequence length="178" mass="20063">IVNMEQTPLPVEYLDGQTYNNIDQQTIWVHSSQSWWDKWQSTVQLTVFGDGIPHVKPLVFFQGQGIGGGVVKEKKNYDLRVIVKFNAKAYANVENFLQYIEEQLVPVLQNQPTLLTLNLFAAHKTEQVLDTFLANDITVSLISGGCTSLVQPLDVSIIRPFKDLLKVIKLDLPLPIIS</sequence>
<keyword evidence="3" id="KW-1185">Reference proteome</keyword>
<dbReference type="Proteomes" id="UP000276215">
    <property type="component" value="Unassembled WGS sequence"/>
</dbReference>
<dbReference type="Pfam" id="PF03184">
    <property type="entry name" value="DDE_1"/>
    <property type="match status" value="1"/>
</dbReference>
<evidence type="ECO:0000313" key="3">
    <source>
        <dbReference type="Proteomes" id="UP000276215"/>
    </source>
</evidence>
<accession>A0A3N4JPS4</accession>
<dbReference type="EMBL" id="ML120389">
    <property type="protein sequence ID" value="RPA99257.1"/>
    <property type="molecule type" value="Genomic_DNA"/>
</dbReference>
<evidence type="ECO:0000259" key="1">
    <source>
        <dbReference type="Pfam" id="PF03184"/>
    </source>
</evidence>
<dbReference type="InterPro" id="IPR004875">
    <property type="entry name" value="DDE_SF_endonuclease_dom"/>
</dbReference>
<proteinExistence type="predicted"/>
<name>A0A3N4JPS4_9PEZI</name>
<protein>
    <recommendedName>
        <fullName evidence="1">DDE-1 domain-containing protein</fullName>
    </recommendedName>
</protein>
<dbReference type="AlphaFoldDB" id="A0A3N4JPS4"/>
<dbReference type="STRING" id="1336337.A0A3N4JPS4"/>
<reference evidence="2 3" key="1">
    <citation type="journal article" date="2018" name="Nat. Ecol. Evol.">
        <title>Pezizomycetes genomes reveal the molecular basis of ectomycorrhizal truffle lifestyle.</title>
        <authorList>
            <person name="Murat C."/>
            <person name="Payen T."/>
            <person name="Noel B."/>
            <person name="Kuo A."/>
            <person name="Morin E."/>
            <person name="Chen J."/>
            <person name="Kohler A."/>
            <person name="Krizsan K."/>
            <person name="Balestrini R."/>
            <person name="Da Silva C."/>
            <person name="Montanini B."/>
            <person name="Hainaut M."/>
            <person name="Levati E."/>
            <person name="Barry K.W."/>
            <person name="Belfiori B."/>
            <person name="Cichocki N."/>
            <person name="Clum A."/>
            <person name="Dockter R.B."/>
            <person name="Fauchery L."/>
            <person name="Guy J."/>
            <person name="Iotti M."/>
            <person name="Le Tacon F."/>
            <person name="Lindquist E.A."/>
            <person name="Lipzen A."/>
            <person name="Malagnac F."/>
            <person name="Mello A."/>
            <person name="Molinier V."/>
            <person name="Miyauchi S."/>
            <person name="Poulain J."/>
            <person name="Riccioni C."/>
            <person name="Rubini A."/>
            <person name="Sitrit Y."/>
            <person name="Splivallo R."/>
            <person name="Traeger S."/>
            <person name="Wang M."/>
            <person name="Zifcakova L."/>
            <person name="Wipf D."/>
            <person name="Zambonelli A."/>
            <person name="Paolocci F."/>
            <person name="Nowrousian M."/>
            <person name="Ottonello S."/>
            <person name="Baldrian P."/>
            <person name="Spatafora J.W."/>
            <person name="Henrissat B."/>
            <person name="Nagy L.G."/>
            <person name="Aury J.M."/>
            <person name="Wincker P."/>
            <person name="Grigoriev I.V."/>
            <person name="Bonfante P."/>
            <person name="Martin F.M."/>
        </authorList>
    </citation>
    <scope>NUCLEOTIDE SEQUENCE [LARGE SCALE GENOMIC DNA]</scope>
    <source>
        <strain evidence="2 3">120613-1</strain>
    </source>
</reference>
<gene>
    <name evidence="2" type="ORF">L873DRAFT_1684408</name>
</gene>
<feature type="domain" description="DDE-1" evidence="1">
    <location>
        <begin position="46"/>
        <end position="163"/>
    </location>
</feature>
<feature type="non-terminal residue" evidence="2">
    <location>
        <position position="1"/>
    </location>
</feature>
<organism evidence="2 3">
    <name type="scientific">Choiromyces venosus 120613-1</name>
    <dbReference type="NCBI Taxonomy" id="1336337"/>
    <lineage>
        <taxon>Eukaryota</taxon>
        <taxon>Fungi</taxon>
        <taxon>Dikarya</taxon>
        <taxon>Ascomycota</taxon>
        <taxon>Pezizomycotina</taxon>
        <taxon>Pezizomycetes</taxon>
        <taxon>Pezizales</taxon>
        <taxon>Tuberaceae</taxon>
        <taxon>Choiromyces</taxon>
    </lineage>
</organism>
<evidence type="ECO:0000313" key="2">
    <source>
        <dbReference type="EMBL" id="RPA99257.1"/>
    </source>
</evidence>
<dbReference type="OrthoDB" id="8016097at2759"/>